<dbReference type="AlphaFoldDB" id="A0A8H9GQ57"/>
<sequence>MAPSDDGYDKFAREYEEFAEKGLQERAEQHGRLIKRRRLELGLKRPAFVAEIQKLGQDMSADYLNKLESGARHLSNASPVLRDAIRAVLGFSKEEWVEKIGLYTPDFNNPDAEWYAGRIVKFESQPSTDGRNTATAFTPNALGYQIPKQPLPPIPDPLIDAGIIYGDRPGMEGLKEYRWQRWMERMPHRRRPQTPEEWLSLYLDLRDKIDPPEPEE</sequence>
<proteinExistence type="predicted"/>
<comment type="caution">
    <text evidence="1">The sequence shown here is derived from an EMBL/GenBank/DDBJ whole genome shotgun (WGS) entry which is preliminary data.</text>
</comment>
<dbReference type="RefSeq" id="WP_189062481.1">
    <property type="nucleotide sequence ID" value="NZ_BMQG01000004.1"/>
</dbReference>
<keyword evidence="2" id="KW-1185">Reference proteome</keyword>
<protein>
    <submittedName>
        <fullName evidence="1">Uncharacterized protein</fullName>
    </submittedName>
</protein>
<evidence type="ECO:0000313" key="2">
    <source>
        <dbReference type="Proteomes" id="UP000600547"/>
    </source>
</evidence>
<gene>
    <name evidence="1" type="ORF">GCM10008956_15070</name>
</gene>
<name>A0A8H9GQ57_9DEIO</name>
<accession>A0A8H9GQ57</accession>
<reference evidence="2" key="1">
    <citation type="journal article" date="2019" name="Int. J. Syst. Evol. Microbiol.">
        <title>The Global Catalogue of Microorganisms (GCM) 10K type strain sequencing project: providing services to taxonomists for standard genome sequencing and annotation.</title>
        <authorList>
            <consortium name="The Broad Institute Genomics Platform"/>
            <consortium name="The Broad Institute Genome Sequencing Center for Infectious Disease"/>
            <person name="Wu L."/>
            <person name="Ma J."/>
        </authorList>
    </citation>
    <scope>NUCLEOTIDE SEQUENCE [LARGE SCALE GENOMIC DNA]</scope>
    <source>
        <strain evidence="2">JCM 31047</strain>
    </source>
</reference>
<evidence type="ECO:0000313" key="1">
    <source>
        <dbReference type="EMBL" id="GGM39613.1"/>
    </source>
</evidence>
<dbReference type="Proteomes" id="UP000600547">
    <property type="component" value="Unassembled WGS sequence"/>
</dbReference>
<dbReference type="EMBL" id="BMQG01000004">
    <property type="protein sequence ID" value="GGM39613.1"/>
    <property type="molecule type" value="Genomic_DNA"/>
</dbReference>
<organism evidence="1 2">
    <name type="scientific">Deinococcus arenae</name>
    <dbReference type="NCBI Taxonomy" id="1452751"/>
    <lineage>
        <taxon>Bacteria</taxon>
        <taxon>Thermotogati</taxon>
        <taxon>Deinococcota</taxon>
        <taxon>Deinococci</taxon>
        <taxon>Deinococcales</taxon>
        <taxon>Deinococcaceae</taxon>
        <taxon>Deinococcus</taxon>
    </lineage>
</organism>